<dbReference type="EMBL" id="VEVO01000017">
    <property type="protein sequence ID" value="KAF0028038.1"/>
    <property type="molecule type" value="Genomic_DNA"/>
</dbReference>
<organism evidence="2 3">
    <name type="scientific">Scophthalmus maximus</name>
    <name type="common">Turbot</name>
    <name type="synonym">Psetta maxima</name>
    <dbReference type="NCBI Taxonomy" id="52904"/>
    <lineage>
        <taxon>Eukaryota</taxon>
        <taxon>Metazoa</taxon>
        <taxon>Chordata</taxon>
        <taxon>Craniata</taxon>
        <taxon>Vertebrata</taxon>
        <taxon>Euteleostomi</taxon>
        <taxon>Actinopterygii</taxon>
        <taxon>Neopterygii</taxon>
        <taxon>Teleostei</taxon>
        <taxon>Neoteleostei</taxon>
        <taxon>Acanthomorphata</taxon>
        <taxon>Carangaria</taxon>
        <taxon>Pleuronectiformes</taxon>
        <taxon>Pleuronectoidei</taxon>
        <taxon>Scophthalmidae</taxon>
        <taxon>Scophthalmus</taxon>
    </lineage>
</organism>
<comment type="caution">
    <text evidence="2">The sequence shown here is derived from an EMBL/GenBank/DDBJ whole genome shotgun (WGS) entry which is preliminary data.</text>
</comment>
<gene>
    <name evidence="2" type="ORF">F2P81_019125</name>
</gene>
<sequence length="212" mass="24467">MSQSPNYKKKRAPLLSTNLKPEDDLQGSLGPLVGLQEAQQSNVTSFEQQYEHLAVTCTLPSKKMTSFFFVRRFSRQSDEDEKGKKRVKVQGPGIVQRPSGQLHKKPELITVCGHFLKTLDFISSVFLMIPFTPLISRLPPPPIADKQEYGWWIAKCLGFAKCLLIRQRESHDRQHNYLQPVCNVTYRLDHWQMKNINIYSPMWEVAAKHDVQ</sequence>
<evidence type="ECO:0000313" key="2">
    <source>
        <dbReference type="EMBL" id="KAF0028038.1"/>
    </source>
</evidence>
<name>A0A6A4S748_SCOMX</name>
<dbReference type="AlphaFoldDB" id="A0A6A4S748"/>
<dbReference type="Proteomes" id="UP000438429">
    <property type="component" value="Unassembled WGS sequence"/>
</dbReference>
<protein>
    <submittedName>
        <fullName evidence="2">Uncharacterized protein</fullName>
    </submittedName>
</protein>
<proteinExistence type="predicted"/>
<evidence type="ECO:0000256" key="1">
    <source>
        <dbReference type="SAM" id="MobiDB-lite"/>
    </source>
</evidence>
<evidence type="ECO:0000313" key="3">
    <source>
        <dbReference type="Proteomes" id="UP000438429"/>
    </source>
</evidence>
<accession>A0A6A4S748</accession>
<feature type="region of interest" description="Disordered" evidence="1">
    <location>
        <begin position="1"/>
        <end position="22"/>
    </location>
</feature>
<reference evidence="2 3" key="1">
    <citation type="submission" date="2019-06" db="EMBL/GenBank/DDBJ databases">
        <title>Draft genomes of female and male turbot (Scophthalmus maximus).</title>
        <authorList>
            <person name="Xu H."/>
            <person name="Xu X.-W."/>
            <person name="Shao C."/>
            <person name="Chen S."/>
        </authorList>
    </citation>
    <scope>NUCLEOTIDE SEQUENCE [LARGE SCALE GENOMIC DNA]</scope>
    <source>
        <strain evidence="2">Ysfricsl-2016a</strain>
        <tissue evidence="2">Blood</tissue>
    </source>
</reference>